<dbReference type="InterPro" id="IPR050266">
    <property type="entry name" value="AB_hydrolase_sf"/>
</dbReference>
<dbReference type="Gene3D" id="3.40.50.1820">
    <property type="entry name" value="alpha/beta hydrolase"/>
    <property type="match status" value="1"/>
</dbReference>
<sequence length="287" mass="30547">MAERRTVRIPVDGGTLAVELGAGGRPAVLAVHGVASNCRLWNWLALETPGVSLVTPDLRGRAGSYPVGGPSSIRQHAEDLVRVLDALELSRVPVCGMSMGGFVAVELAVRRPDRVQALVLVDGGFPVAVAPGLTPEEVPAAFAAQLARVSRRWDGVEQYLAYFTAANPLLDARDPLLRDHLEHDLADGRVLLDREVVLADATDVLFGEHRWRELTVPIEFVYAEWGSGPGTPPAYSAAALAEFRAVLPTLGHPRRISGADHAATVMTRAGAAVIGAALHDVMMRCPG</sequence>
<dbReference type="PANTHER" id="PTHR43798">
    <property type="entry name" value="MONOACYLGLYCEROL LIPASE"/>
    <property type="match status" value="1"/>
</dbReference>
<protein>
    <submittedName>
        <fullName evidence="2">Pimeloyl-ACP methyl ester carboxylesterase</fullName>
    </submittedName>
</protein>
<dbReference type="EMBL" id="PDJK01000001">
    <property type="protein sequence ID" value="PFG56861.1"/>
    <property type="molecule type" value="Genomic_DNA"/>
</dbReference>
<comment type="caution">
    <text evidence="2">The sequence shown here is derived from an EMBL/GenBank/DDBJ whole genome shotgun (WGS) entry which is preliminary data.</text>
</comment>
<dbReference type="GO" id="GO:0016020">
    <property type="term" value="C:membrane"/>
    <property type="evidence" value="ECO:0007669"/>
    <property type="project" value="TreeGrafter"/>
</dbReference>
<dbReference type="InterPro" id="IPR000073">
    <property type="entry name" value="AB_hydrolase_1"/>
</dbReference>
<evidence type="ECO:0000313" key="2">
    <source>
        <dbReference type="EMBL" id="PFG56861.1"/>
    </source>
</evidence>
<evidence type="ECO:0000313" key="3">
    <source>
        <dbReference type="Proteomes" id="UP000243542"/>
    </source>
</evidence>
<dbReference type="GO" id="GO:0003824">
    <property type="term" value="F:catalytic activity"/>
    <property type="evidence" value="ECO:0007669"/>
    <property type="project" value="UniProtKB-ARBA"/>
</dbReference>
<feature type="domain" description="AB hydrolase-1" evidence="1">
    <location>
        <begin position="26"/>
        <end position="137"/>
    </location>
</feature>
<dbReference type="SUPFAM" id="SSF53474">
    <property type="entry name" value="alpha/beta-Hydrolases"/>
    <property type="match status" value="1"/>
</dbReference>
<organism evidence="2 3">
    <name type="scientific">Amycolatopsis sulphurea</name>
    <dbReference type="NCBI Taxonomy" id="76022"/>
    <lineage>
        <taxon>Bacteria</taxon>
        <taxon>Bacillati</taxon>
        <taxon>Actinomycetota</taxon>
        <taxon>Actinomycetes</taxon>
        <taxon>Pseudonocardiales</taxon>
        <taxon>Pseudonocardiaceae</taxon>
        <taxon>Amycolatopsis</taxon>
    </lineage>
</organism>
<proteinExistence type="predicted"/>
<evidence type="ECO:0000259" key="1">
    <source>
        <dbReference type="Pfam" id="PF00561"/>
    </source>
</evidence>
<dbReference type="InterPro" id="IPR029058">
    <property type="entry name" value="AB_hydrolase_fold"/>
</dbReference>
<dbReference type="RefSeq" id="WP_098509551.1">
    <property type="nucleotide sequence ID" value="NZ_JBIAKZ010000019.1"/>
</dbReference>
<dbReference type="PANTHER" id="PTHR43798:SF33">
    <property type="entry name" value="HYDROLASE, PUTATIVE (AFU_ORTHOLOGUE AFUA_2G14860)-RELATED"/>
    <property type="match status" value="1"/>
</dbReference>
<reference evidence="2 3" key="1">
    <citation type="submission" date="2017-10" db="EMBL/GenBank/DDBJ databases">
        <title>Sequencing the genomes of 1000 actinobacteria strains.</title>
        <authorList>
            <person name="Klenk H.-P."/>
        </authorList>
    </citation>
    <scope>NUCLEOTIDE SEQUENCE [LARGE SCALE GENOMIC DNA]</scope>
    <source>
        <strain evidence="2 3">DSM 46092</strain>
    </source>
</reference>
<dbReference type="Proteomes" id="UP000243542">
    <property type="component" value="Unassembled WGS sequence"/>
</dbReference>
<name>A0A2A9G1S8_9PSEU</name>
<dbReference type="PRINTS" id="PR00111">
    <property type="entry name" value="ABHYDROLASE"/>
</dbReference>
<dbReference type="Pfam" id="PF00561">
    <property type="entry name" value="Abhydrolase_1"/>
    <property type="match status" value="1"/>
</dbReference>
<accession>A0A2A9G1S8</accession>
<keyword evidence="3" id="KW-1185">Reference proteome</keyword>
<dbReference type="AlphaFoldDB" id="A0A2A9G1S8"/>
<gene>
    <name evidence="2" type="ORF">ATK36_0393</name>
</gene>